<dbReference type="EMBL" id="AP028055">
    <property type="protein sequence ID" value="BEG99494.1"/>
    <property type="molecule type" value="Genomic_DNA"/>
</dbReference>
<dbReference type="InterPro" id="IPR036514">
    <property type="entry name" value="SGNH_hydro_sf"/>
</dbReference>
<name>A0ABM8IIS8_9BACE</name>
<evidence type="ECO:0000313" key="2">
    <source>
        <dbReference type="EMBL" id="BEG99494.1"/>
    </source>
</evidence>
<proteinExistence type="predicted"/>
<dbReference type="PANTHER" id="PTHR30383">
    <property type="entry name" value="THIOESTERASE 1/PROTEASE 1/LYSOPHOSPHOLIPASE L1"/>
    <property type="match status" value="1"/>
</dbReference>
<dbReference type="InterPro" id="IPR051532">
    <property type="entry name" value="Ester_Hydrolysis_Enzymes"/>
</dbReference>
<keyword evidence="3" id="KW-1185">Reference proteome</keyword>
<accession>A0ABM8IIS8</accession>
<evidence type="ECO:0000313" key="3">
    <source>
        <dbReference type="Proteomes" id="UP001496674"/>
    </source>
</evidence>
<dbReference type="Gene3D" id="3.40.50.1110">
    <property type="entry name" value="SGNH hydrolase"/>
    <property type="match status" value="1"/>
</dbReference>
<evidence type="ECO:0000259" key="1">
    <source>
        <dbReference type="Pfam" id="PF13472"/>
    </source>
</evidence>
<feature type="domain" description="SGNH hydrolase-type esterase" evidence="1">
    <location>
        <begin position="52"/>
        <end position="212"/>
    </location>
</feature>
<sequence length="224" mass="25407">MIFTAMKKLFLFTLLILSFVSVSAQKRKYSTFYEQRASLFELLPTTSKDIIFLGNSITNGCEWAELFNNPHVKNRGISGDICEGVYDRLDPIVKGKPAKLFLLIGINDVSRGTSADTIALGIKRIIEKVQSASPRTKIYLQSVLPVSNEYNMFSTHTSRGNVVLEINSRLVKLAKEKKITYIDLYSHFVNKETGKLRSDLSNDGLHMLGKGYMLWRDLVKQYVK</sequence>
<dbReference type="InterPro" id="IPR013830">
    <property type="entry name" value="SGNH_hydro"/>
</dbReference>
<dbReference type="Pfam" id="PF13472">
    <property type="entry name" value="Lipase_GDSL_2"/>
    <property type="match status" value="1"/>
</dbReference>
<dbReference type="SUPFAM" id="SSF52266">
    <property type="entry name" value="SGNH hydrolase"/>
    <property type="match status" value="1"/>
</dbReference>
<dbReference type="Proteomes" id="UP001496674">
    <property type="component" value="Chromosome"/>
</dbReference>
<organism evidence="2 3">
    <name type="scientific">Bacteroides sedimenti</name>
    <dbReference type="NCBI Taxonomy" id="2136147"/>
    <lineage>
        <taxon>Bacteria</taxon>
        <taxon>Pseudomonadati</taxon>
        <taxon>Bacteroidota</taxon>
        <taxon>Bacteroidia</taxon>
        <taxon>Bacteroidales</taxon>
        <taxon>Bacteroidaceae</taxon>
        <taxon>Bacteroides</taxon>
    </lineage>
</organism>
<dbReference type="PANTHER" id="PTHR30383:SF5">
    <property type="entry name" value="SGNH HYDROLASE-TYPE ESTERASE DOMAIN-CONTAINING PROTEIN"/>
    <property type="match status" value="1"/>
</dbReference>
<protein>
    <submittedName>
        <fullName evidence="2">Sialate O-acetylesterase</fullName>
    </submittedName>
</protein>
<reference evidence="2 3" key="1">
    <citation type="submission" date="2023-04" db="EMBL/GenBank/DDBJ databases">
        <title>Draft genome sequence of acteroides sedimenti strain YN3PY1.</title>
        <authorList>
            <person name="Yoshida N."/>
        </authorList>
    </citation>
    <scope>NUCLEOTIDE SEQUENCE [LARGE SCALE GENOMIC DNA]</scope>
    <source>
        <strain evidence="2 3">YN3PY1</strain>
    </source>
</reference>
<gene>
    <name evidence="2" type="ORF">BSYN_17590</name>
</gene>